<evidence type="ECO:0000256" key="4">
    <source>
        <dbReference type="ARBA" id="ARBA00022824"/>
    </source>
</evidence>
<keyword evidence="4 7" id="KW-0256">Endoplasmic reticulum</keyword>
<dbReference type="RefSeq" id="XP_017885269.1">
    <property type="nucleotide sequence ID" value="XM_018029780.2"/>
</dbReference>
<keyword evidence="6 7" id="KW-0472">Membrane</keyword>
<dbReference type="InterPro" id="IPR013174">
    <property type="entry name" value="DPM3"/>
</dbReference>
<gene>
    <name evidence="9" type="primary">LOC108628087</name>
</gene>
<evidence type="ECO:0000256" key="3">
    <source>
        <dbReference type="ARBA" id="ARBA00022692"/>
    </source>
</evidence>
<evidence type="ECO:0000256" key="6">
    <source>
        <dbReference type="ARBA" id="ARBA00023136"/>
    </source>
</evidence>
<dbReference type="PANTHER" id="PTHR16433">
    <property type="entry name" value="DOLICHOL-PHOSPHATE MANNOSYLTRANSFERASE SUBUNIT 3"/>
    <property type="match status" value="1"/>
</dbReference>
<evidence type="ECO:0000256" key="1">
    <source>
        <dbReference type="ARBA" id="ARBA00004477"/>
    </source>
</evidence>
<evidence type="ECO:0000313" key="8">
    <source>
        <dbReference type="Proteomes" id="UP000694925"/>
    </source>
</evidence>
<dbReference type="Pfam" id="PF08285">
    <property type="entry name" value="DPM3"/>
    <property type="match status" value="1"/>
</dbReference>
<dbReference type="Proteomes" id="UP000694925">
    <property type="component" value="Unplaced"/>
</dbReference>
<keyword evidence="8" id="KW-1185">Reference proteome</keyword>
<dbReference type="CTD" id="54344"/>
<protein>
    <recommendedName>
        <fullName evidence="7">Dolichol-phosphate mannosyltransferase subunit 3</fullName>
    </recommendedName>
</protein>
<evidence type="ECO:0000256" key="2">
    <source>
        <dbReference type="ARBA" id="ARBA00010430"/>
    </source>
</evidence>
<comment type="subcellular location">
    <subcellularLocation>
        <location evidence="1 7">Endoplasmic reticulum membrane</location>
        <topology evidence="1 7">Multi-pass membrane protein</topology>
    </subcellularLocation>
</comment>
<dbReference type="GeneID" id="108628087"/>
<comment type="similarity">
    <text evidence="2 7">Belongs to the DPM3 family.</text>
</comment>
<comment type="pathway">
    <text evidence="7">Protein modification; protein glycosylation.</text>
</comment>
<organism evidence="8 9">
    <name type="scientific">Ceratina calcarata</name>
    <dbReference type="NCBI Taxonomy" id="156304"/>
    <lineage>
        <taxon>Eukaryota</taxon>
        <taxon>Metazoa</taxon>
        <taxon>Ecdysozoa</taxon>
        <taxon>Arthropoda</taxon>
        <taxon>Hexapoda</taxon>
        <taxon>Insecta</taxon>
        <taxon>Pterygota</taxon>
        <taxon>Neoptera</taxon>
        <taxon>Endopterygota</taxon>
        <taxon>Hymenoptera</taxon>
        <taxon>Apocrita</taxon>
        <taxon>Aculeata</taxon>
        <taxon>Apoidea</taxon>
        <taxon>Anthophila</taxon>
        <taxon>Apidae</taxon>
        <taxon>Ceratina</taxon>
        <taxon>Zadontomerus</taxon>
    </lineage>
</organism>
<evidence type="ECO:0000256" key="7">
    <source>
        <dbReference type="RuleBase" id="RU365085"/>
    </source>
</evidence>
<dbReference type="GO" id="GO:0033185">
    <property type="term" value="C:dolichol-phosphate-mannose synthase complex"/>
    <property type="evidence" value="ECO:0007669"/>
    <property type="project" value="TreeGrafter"/>
</dbReference>
<dbReference type="GO" id="GO:0006506">
    <property type="term" value="P:GPI anchor biosynthetic process"/>
    <property type="evidence" value="ECO:0007669"/>
    <property type="project" value="TreeGrafter"/>
</dbReference>
<keyword evidence="5 7" id="KW-1133">Transmembrane helix</keyword>
<keyword evidence="3 7" id="KW-0812">Transmembrane</keyword>
<feature type="transmembrane region" description="Helical" evidence="7">
    <location>
        <begin position="7"/>
        <end position="32"/>
    </location>
</feature>
<dbReference type="GO" id="GO:0005789">
    <property type="term" value="C:endoplasmic reticulum membrane"/>
    <property type="evidence" value="ECO:0007669"/>
    <property type="project" value="UniProtKB-SubCell"/>
</dbReference>
<reference evidence="9" key="1">
    <citation type="submission" date="2025-08" db="UniProtKB">
        <authorList>
            <consortium name="RefSeq"/>
        </authorList>
    </citation>
    <scope>IDENTIFICATION</scope>
    <source>
        <tissue evidence="9">Whole body</tissue>
    </source>
</reference>
<comment type="subunit">
    <text evidence="7">Component of the dolichol-phosphate mannose (DPM) synthase complex.</text>
</comment>
<name>A0AAJ7J5L6_9HYME</name>
<sequence>MTKLLEWLLFATLFFSIWITAITESINLSFIIELKRVILLLPLIVVLLFGLYSAIIILYRVFTFNNCENAAVELQEQIEEAKRDLQSKGVILRSK</sequence>
<dbReference type="AlphaFoldDB" id="A0AAJ7J5L6"/>
<accession>A0AAJ7J5L6</accession>
<evidence type="ECO:0000256" key="5">
    <source>
        <dbReference type="ARBA" id="ARBA00022989"/>
    </source>
</evidence>
<dbReference type="PANTHER" id="PTHR16433:SF0">
    <property type="entry name" value="DOLICHOL-PHOSPHATE MANNOSYLTRANSFERASE SUBUNIT 3"/>
    <property type="match status" value="1"/>
</dbReference>
<proteinExistence type="inferred from homology"/>
<evidence type="ECO:0000313" key="9">
    <source>
        <dbReference type="RefSeq" id="XP_017885269.1"/>
    </source>
</evidence>
<feature type="transmembrane region" description="Helical" evidence="7">
    <location>
        <begin position="38"/>
        <end position="59"/>
    </location>
</feature>
<comment type="function">
    <text evidence="7">Stabilizer subunit of the dolichol-phosphate mannose (DPM) synthase complex; tethers catalytic subunit to the ER.</text>
</comment>
<dbReference type="KEGG" id="ccal:108628087"/>